<keyword evidence="3" id="KW-1185">Reference proteome</keyword>
<evidence type="ECO:0000256" key="1">
    <source>
        <dbReference type="SAM" id="MobiDB-lite"/>
    </source>
</evidence>
<comment type="caution">
    <text evidence="2">The sequence shown here is derived from an EMBL/GenBank/DDBJ whole genome shotgun (WGS) entry which is preliminary data.</text>
</comment>
<organism evidence="2 3">
    <name type="scientific">Xenoophorus captivus</name>
    <dbReference type="NCBI Taxonomy" id="1517983"/>
    <lineage>
        <taxon>Eukaryota</taxon>
        <taxon>Metazoa</taxon>
        <taxon>Chordata</taxon>
        <taxon>Craniata</taxon>
        <taxon>Vertebrata</taxon>
        <taxon>Euteleostomi</taxon>
        <taxon>Actinopterygii</taxon>
        <taxon>Neopterygii</taxon>
        <taxon>Teleostei</taxon>
        <taxon>Neoteleostei</taxon>
        <taxon>Acanthomorphata</taxon>
        <taxon>Ovalentaria</taxon>
        <taxon>Atherinomorphae</taxon>
        <taxon>Cyprinodontiformes</taxon>
        <taxon>Goodeidae</taxon>
        <taxon>Xenoophorus</taxon>
    </lineage>
</organism>
<evidence type="ECO:0000313" key="2">
    <source>
        <dbReference type="EMBL" id="MEQ2214438.1"/>
    </source>
</evidence>
<dbReference type="Proteomes" id="UP001434883">
    <property type="component" value="Unassembled WGS sequence"/>
</dbReference>
<feature type="non-terminal residue" evidence="2">
    <location>
        <position position="1"/>
    </location>
</feature>
<name>A0ABV0S3T4_9TELE</name>
<feature type="region of interest" description="Disordered" evidence="1">
    <location>
        <begin position="1"/>
        <end position="78"/>
    </location>
</feature>
<feature type="compositionally biased region" description="Polar residues" evidence="1">
    <location>
        <begin position="43"/>
        <end position="52"/>
    </location>
</feature>
<gene>
    <name evidence="2" type="ORF">XENOCAPTIV_006867</name>
</gene>
<feature type="compositionally biased region" description="Basic and acidic residues" evidence="1">
    <location>
        <begin position="59"/>
        <end position="75"/>
    </location>
</feature>
<proteinExistence type="predicted"/>
<reference evidence="2 3" key="1">
    <citation type="submission" date="2021-06" db="EMBL/GenBank/DDBJ databases">
        <authorList>
            <person name="Palmer J.M."/>
        </authorList>
    </citation>
    <scope>NUCLEOTIDE SEQUENCE [LARGE SCALE GENOMIC DNA]</scope>
    <source>
        <strain evidence="2 3">XC_2019</strain>
        <tissue evidence="2">Muscle</tissue>
    </source>
</reference>
<protein>
    <submittedName>
        <fullName evidence="2">Uncharacterized protein</fullName>
    </submittedName>
</protein>
<accession>A0ABV0S3T4</accession>
<evidence type="ECO:0000313" key="3">
    <source>
        <dbReference type="Proteomes" id="UP001434883"/>
    </source>
</evidence>
<dbReference type="EMBL" id="JAHRIN010067395">
    <property type="protein sequence ID" value="MEQ2214438.1"/>
    <property type="molecule type" value="Genomic_DNA"/>
</dbReference>
<sequence>KAASMGSENALGGSGMGLLKSGRRRWGQAVSKTSDSWDESDQSETAASNSKKPSLGTAEEDRSSKEHCSQPKEQKPLYSFSTVTKIPNNVKVGPTDSNLPGSAARQHYLTQSRYLPGLIGKNQTFSGEKELGGMTLRGLWENSSNTVNKPICPIGGGLAITRANADYEGWKRRADRTQVKDSSFIALGKTSGNLLSRAPAVPPVHGRVDWTSKYGGNR</sequence>